<keyword evidence="3" id="KW-1185">Reference proteome</keyword>
<protein>
    <recommendedName>
        <fullName evidence="4">Transposase</fullName>
    </recommendedName>
</protein>
<evidence type="ECO:0000256" key="1">
    <source>
        <dbReference type="SAM" id="MobiDB-lite"/>
    </source>
</evidence>
<evidence type="ECO:0000313" key="3">
    <source>
        <dbReference type="Proteomes" id="UP001445472"/>
    </source>
</evidence>
<gene>
    <name evidence="2" type="ORF">ABT276_03280</name>
</gene>
<dbReference type="Proteomes" id="UP001445472">
    <property type="component" value="Unassembled WGS sequence"/>
</dbReference>
<dbReference type="EMBL" id="JBEPBX010000002">
    <property type="protein sequence ID" value="MER6612422.1"/>
    <property type="molecule type" value="Genomic_DNA"/>
</dbReference>
<name>A0ABV1UNP4_9ACTN</name>
<dbReference type="RefSeq" id="WP_351974854.1">
    <property type="nucleotide sequence ID" value="NZ_JBEPBX010000002.1"/>
</dbReference>
<accession>A0ABV1UNP4</accession>
<proteinExistence type="predicted"/>
<reference evidence="2 3" key="1">
    <citation type="submission" date="2024-06" db="EMBL/GenBank/DDBJ databases">
        <title>The Natural Products Discovery Center: Release of the First 8490 Sequenced Strains for Exploring Actinobacteria Biosynthetic Diversity.</title>
        <authorList>
            <person name="Kalkreuter E."/>
            <person name="Kautsar S.A."/>
            <person name="Yang D."/>
            <person name="Bader C.D."/>
            <person name="Teijaro C.N."/>
            <person name="Fluegel L."/>
            <person name="Davis C.M."/>
            <person name="Simpson J.R."/>
            <person name="Lauterbach L."/>
            <person name="Steele A.D."/>
            <person name="Gui C."/>
            <person name="Meng S."/>
            <person name="Li G."/>
            <person name="Viehrig K."/>
            <person name="Ye F."/>
            <person name="Su P."/>
            <person name="Kiefer A.F."/>
            <person name="Nichols A."/>
            <person name="Cepeda A.J."/>
            <person name="Yan W."/>
            <person name="Fan B."/>
            <person name="Jiang Y."/>
            <person name="Adhikari A."/>
            <person name="Zheng C.-J."/>
            <person name="Schuster L."/>
            <person name="Cowan T.M."/>
            <person name="Smanski M.J."/>
            <person name="Chevrette M.G."/>
            <person name="De Carvalho L.P.S."/>
            <person name="Shen B."/>
        </authorList>
    </citation>
    <scope>NUCLEOTIDE SEQUENCE [LARGE SCALE GENOMIC DNA]</scope>
    <source>
        <strain evidence="2 3">NPDC000837</strain>
    </source>
</reference>
<organism evidence="2 3">
    <name type="scientific">Streptomyces xantholiticus</name>
    <dbReference type="NCBI Taxonomy" id="68285"/>
    <lineage>
        <taxon>Bacteria</taxon>
        <taxon>Bacillati</taxon>
        <taxon>Actinomycetota</taxon>
        <taxon>Actinomycetes</taxon>
        <taxon>Kitasatosporales</taxon>
        <taxon>Streptomycetaceae</taxon>
        <taxon>Streptomyces</taxon>
    </lineage>
</organism>
<feature type="region of interest" description="Disordered" evidence="1">
    <location>
        <begin position="28"/>
        <end position="59"/>
    </location>
</feature>
<evidence type="ECO:0000313" key="2">
    <source>
        <dbReference type="EMBL" id="MER6612422.1"/>
    </source>
</evidence>
<evidence type="ECO:0008006" key="4">
    <source>
        <dbReference type="Google" id="ProtNLM"/>
    </source>
</evidence>
<sequence>MARNLERMRRLVIDAETACIWSVRHRHTRGAESPDCRTTLSLRREGTQQRPAITFSGEP</sequence>
<comment type="caution">
    <text evidence="2">The sequence shown here is derived from an EMBL/GenBank/DDBJ whole genome shotgun (WGS) entry which is preliminary data.</text>
</comment>